<dbReference type="AlphaFoldDB" id="A0A376NTI2"/>
<accession>A0A376NTI2</accession>
<protein>
    <submittedName>
        <fullName evidence="2">Putative protease inhibitor</fullName>
    </submittedName>
</protein>
<evidence type="ECO:0000313" key="3">
    <source>
        <dbReference type="Proteomes" id="UP000254428"/>
    </source>
</evidence>
<reference evidence="2 3" key="1">
    <citation type="submission" date="2018-06" db="EMBL/GenBank/DDBJ databases">
        <authorList>
            <consortium name="Pathogen Informatics"/>
            <person name="Doyle S."/>
        </authorList>
    </citation>
    <scope>NUCLEOTIDE SEQUENCE [LARGE SCALE GENOMIC DNA]</scope>
    <source>
        <strain evidence="2 3">NCTC11341</strain>
    </source>
</reference>
<dbReference type="GO" id="GO:0004866">
    <property type="term" value="F:endopeptidase inhibitor activity"/>
    <property type="evidence" value="ECO:0007669"/>
    <property type="project" value="TreeGrafter"/>
</dbReference>
<dbReference type="PANTHER" id="PTHR40094">
    <property type="entry name" value="ALPHA-2-MACROGLOBULIN HOMOLOG"/>
    <property type="match status" value="1"/>
</dbReference>
<gene>
    <name evidence="2" type="ORF">NCTC11341_00873</name>
</gene>
<evidence type="ECO:0000313" key="2">
    <source>
        <dbReference type="EMBL" id="STH69366.1"/>
    </source>
</evidence>
<dbReference type="InterPro" id="IPR051802">
    <property type="entry name" value="YfhM-like"/>
</dbReference>
<dbReference type="EMBL" id="UGBT01000002">
    <property type="protein sequence ID" value="STH69366.1"/>
    <property type="molecule type" value="Genomic_DNA"/>
</dbReference>
<name>A0A376NTI2_ECOLX</name>
<organism evidence="2 3">
    <name type="scientific">Escherichia coli</name>
    <dbReference type="NCBI Taxonomy" id="562"/>
    <lineage>
        <taxon>Bacteria</taxon>
        <taxon>Pseudomonadati</taxon>
        <taxon>Pseudomonadota</taxon>
        <taxon>Gammaproteobacteria</taxon>
        <taxon>Enterobacterales</taxon>
        <taxon>Enterobacteriaceae</taxon>
        <taxon>Escherichia</taxon>
    </lineage>
</organism>
<proteinExistence type="predicted"/>
<dbReference type="Proteomes" id="UP000254428">
    <property type="component" value="Unassembled WGS sequence"/>
</dbReference>
<dbReference type="PANTHER" id="PTHR40094:SF1">
    <property type="entry name" value="UBIQUITIN DOMAIN-CONTAINING PROTEIN"/>
    <property type="match status" value="1"/>
</dbReference>
<sequence length="127" mass="14564">MWDFHVEDFMPERMALNLTGEKTPLTPKDEVKFSVVGYYLYGAPANGNTLQGQLFLRPLREAVSALPGFEFGDIAAENLSRTLDEVQLTLDDKGRGEVFYRKPVGRKRIPHYRLFSRVVCWNRAVAR</sequence>
<evidence type="ECO:0000259" key="1">
    <source>
        <dbReference type="Pfam" id="PF17972"/>
    </source>
</evidence>
<dbReference type="Pfam" id="PF17972">
    <property type="entry name" value="bMG5"/>
    <property type="match status" value="1"/>
</dbReference>
<dbReference type="InterPro" id="IPR041203">
    <property type="entry name" value="Bact_A2M_MG5"/>
</dbReference>
<feature type="domain" description="Bacterial Alpha-2-macroglobulin MG5" evidence="1">
    <location>
        <begin position="12"/>
        <end position="99"/>
    </location>
</feature>